<name>A0A560LC87_9BRAD</name>
<sequence length="97" mass="9857">MSFTPLAGIVAVGNRCMIKPSEFTPASSALMARMIASAFDASEISVVSGGADTGRAFAKLPFDHLLFTGGGSVARHVMRAAADNLVPVTSNSAASAQ</sequence>
<dbReference type="InterPro" id="IPR016161">
    <property type="entry name" value="Ald_DH/histidinol_DH"/>
</dbReference>
<dbReference type="GO" id="GO:0004029">
    <property type="term" value="F:aldehyde dehydrogenase (NAD+) activity"/>
    <property type="evidence" value="ECO:0007669"/>
    <property type="project" value="TreeGrafter"/>
</dbReference>
<feature type="domain" description="Aldehyde dehydrogenase" evidence="4">
    <location>
        <begin position="5"/>
        <end position="90"/>
    </location>
</feature>
<dbReference type="InterPro" id="IPR012394">
    <property type="entry name" value="Aldehyde_DH_NAD(P)"/>
</dbReference>
<evidence type="ECO:0000256" key="3">
    <source>
        <dbReference type="ARBA" id="ARBA00023027"/>
    </source>
</evidence>
<dbReference type="PANTHER" id="PTHR43570">
    <property type="entry name" value="ALDEHYDE DEHYDROGENASE"/>
    <property type="match status" value="1"/>
</dbReference>
<dbReference type="Pfam" id="PF00171">
    <property type="entry name" value="Aldedh"/>
    <property type="match status" value="1"/>
</dbReference>
<comment type="similarity">
    <text evidence="1">Belongs to the aldehyde dehydrogenase family.</text>
</comment>
<evidence type="ECO:0000313" key="6">
    <source>
        <dbReference type="Proteomes" id="UP000321304"/>
    </source>
</evidence>
<dbReference type="SUPFAM" id="SSF53720">
    <property type="entry name" value="ALDH-like"/>
    <property type="match status" value="1"/>
</dbReference>
<dbReference type="InterPro" id="IPR015590">
    <property type="entry name" value="Aldehyde_DH_dom"/>
</dbReference>
<evidence type="ECO:0000256" key="2">
    <source>
        <dbReference type="ARBA" id="ARBA00023002"/>
    </source>
</evidence>
<proteinExistence type="inferred from homology"/>
<reference evidence="5 6" key="1">
    <citation type="submission" date="2019-06" db="EMBL/GenBank/DDBJ databases">
        <title>Genomic Encyclopedia of Type Strains, Phase IV (KMG-V): Genome sequencing to study the core and pangenomes of soil and plant-associated prokaryotes.</title>
        <authorList>
            <person name="Whitman W."/>
        </authorList>
    </citation>
    <scope>NUCLEOTIDE SEQUENCE [LARGE SCALE GENOMIC DNA]</scope>
    <source>
        <strain evidence="5 6">BR 10355</strain>
    </source>
</reference>
<evidence type="ECO:0000313" key="5">
    <source>
        <dbReference type="EMBL" id="TWB93191.1"/>
    </source>
</evidence>
<dbReference type="InterPro" id="IPR016162">
    <property type="entry name" value="Ald_DH_N"/>
</dbReference>
<gene>
    <name evidence="5" type="ORF">FBZ93_111230</name>
</gene>
<dbReference type="GO" id="GO:0006081">
    <property type="term" value="P:aldehyde metabolic process"/>
    <property type="evidence" value="ECO:0007669"/>
    <property type="project" value="InterPro"/>
</dbReference>
<keyword evidence="6" id="KW-1185">Reference proteome</keyword>
<keyword evidence="3" id="KW-0520">NAD</keyword>
<comment type="caution">
    <text evidence="5">The sequence shown here is derived from an EMBL/GenBank/DDBJ whole genome shotgun (WGS) entry which is preliminary data.</text>
</comment>
<dbReference type="Proteomes" id="UP000321304">
    <property type="component" value="Unassembled WGS sequence"/>
</dbReference>
<dbReference type="GO" id="GO:0005737">
    <property type="term" value="C:cytoplasm"/>
    <property type="evidence" value="ECO:0007669"/>
    <property type="project" value="TreeGrafter"/>
</dbReference>
<organism evidence="5 6">
    <name type="scientific">Bradyrhizobium macuxiense</name>
    <dbReference type="NCBI Taxonomy" id="1755647"/>
    <lineage>
        <taxon>Bacteria</taxon>
        <taxon>Pseudomonadati</taxon>
        <taxon>Pseudomonadota</taxon>
        <taxon>Alphaproteobacteria</taxon>
        <taxon>Hyphomicrobiales</taxon>
        <taxon>Nitrobacteraceae</taxon>
        <taxon>Bradyrhizobium</taxon>
    </lineage>
</organism>
<dbReference type="EMBL" id="VITY01000011">
    <property type="protein sequence ID" value="TWB93191.1"/>
    <property type="molecule type" value="Genomic_DNA"/>
</dbReference>
<evidence type="ECO:0000256" key="1">
    <source>
        <dbReference type="ARBA" id="ARBA00009986"/>
    </source>
</evidence>
<dbReference type="Gene3D" id="3.40.605.10">
    <property type="entry name" value="Aldehyde Dehydrogenase, Chain A, domain 1"/>
    <property type="match status" value="1"/>
</dbReference>
<protein>
    <submittedName>
        <fullName evidence="5">Aldehyde dehydrogenase family protein</fullName>
    </submittedName>
</protein>
<accession>A0A560LC87</accession>
<dbReference type="AlphaFoldDB" id="A0A560LC87"/>
<dbReference type="PANTHER" id="PTHR43570:SF20">
    <property type="entry name" value="ALDEHYDE DEHYDROGENASE ALDX-RELATED"/>
    <property type="match status" value="1"/>
</dbReference>
<evidence type="ECO:0000259" key="4">
    <source>
        <dbReference type="Pfam" id="PF00171"/>
    </source>
</evidence>
<keyword evidence="2" id="KW-0560">Oxidoreductase</keyword>